<evidence type="ECO:0000313" key="2">
    <source>
        <dbReference type="Proteomes" id="UP001196413"/>
    </source>
</evidence>
<dbReference type="EMBL" id="JAHQIW010000023">
    <property type="protein sequence ID" value="KAJ1345574.1"/>
    <property type="molecule type" value="Genomic_DNA"/>
</dbReference>
<gene>
    <name evidence="1" type="ORF">KIN20_000139</name>
</gene>
<keyword evidence="2" id="KW-1185">Reference proteome</keyword>
<evidence type="ECO:0000313" key="1">
    <source>
        <dbReference type="EMBL" id="KAJ1345574.1"/>
    </source>
</evidence>
<dbReference type="AlphaFoldDB" id="A0AAD5MCU4"/>
<comment type="caution">
    <text evidence="1">The sequence shown here is derived from an EMBL/GenBank/DDBJ whole genome shotgun (WGS) entry which is preliminary data.</text>
</comment>
<reference evidence="1" key="1">
    <citation type="submission" date="2021-06" db="EMBL/GenBank/DDBJ databases">
        <title>Parelaphostrongylus tenuis whole genome reference sequence.</title>
        <authorList>
            <person name="Garwood T.J."/>
            <person name="Larsen P.A."/>
            <person name="Fountain-Jones N.M."/>
            <person name="Garbe J.R."/>
            <person name="Macchietto M.G."/>
            <person name="Kania S.A."/>
            <person name="Gerhold R.W."/>
            <person name="Richards J.E."/>
            <person name="Wolf T.M."/>
        </authorList>
    </citation>
    <scope>NUCLEOTIDE SEQUENCE</scope>
    <source>
        <strain evidence="1">MNPRO001-30</strain>
        <tissue evidence="1">Meninges</tissue>
    </source>
</reference>
<proteinExistence type="predicted"/>
<dbReference type="Proteomes" id="UP001196413">
    <property type="component" value="Unassembled WGS sequence"/>
</dbReference>
<name>A0AAD5MCU4_PARTN</name>
<protein>
    <submittedName>
        <fullName evidence="1">Uncharacterized protein</fullName>
    </submittedName>
</protein>
<sequence length="517" mass="60493">MQRRWVHGRERVNPQFYFKRSVMDDRSEEDEVQYSENWSEVEEELERASSIKCVSDGGPSNIVLAVSDREKYGGKILYDLAKRYRSGSRLSRRYRAETRFSKLKWSSVFPIYDSMHKKWKLLAIPVDLRSFLEMNKFFVGYSSTYLVTTPPFVSEEDMHMNIYELSPQYAILRNVIRLRDCECSDEVRVYFHPCNRFMSVLVYKPKDFYLSYRNGRSQSSVFRVFTVFPNLSLCLSMTSSATIVSRVNHQNNGLVKKERLRIHNNGFILNTGVTLIIILFSNSPPIKILNQKIWRVVKHNVPSLDAKPPSILVDLGEELAVESSLIYTTKERISYSLEDYDEQSLCDPKWACGLHKPLFVSRQEICIETFIDDNMKQFFLRIRGSHYRGCRDYETDVHRIDNQGVCAITIVCICEVQVLMDDGESTQNFFYLCLLETNWSVFSGWSRSGTCQIIKKVPHEVAFHSRGWYPFERFPVDEEGRAFRIRCEDICSGVKHRLKCQSDPSELILDNGYFWSY</sequence>
<organism evidence="1 2">
    <name type="scientific">Parelaphostrongylus tenuis</name>
    <name type="common">Meningeal worm</name>
    <dbReference type="NCBI Taxonomy" id="148309"/>
    <lineage>
        <taxon>Eukaryota</taxon>
        <taxon>Metazoa</taxon>
        <taxon>Ecdysozoa</taxon>
        <taxon>Nematoda</taxon>
        <taxon>Chromadorea</taxon>
        <taxon>Rhabditida</taxon>
        <taxon>Rhabditina</taxon>
        <taxon>Rhabditomorpha</taxon>
        <taxon>Strongyloidea</taxon>
        <taxon>Metastrongylidae</taxon>
        <taxon>Parelaphostrongylus</taxon>
    </lineage>
</organism>
<accession>A0AAD5MCU4</accession>